<dbReference type="Proteomes" id="UP000008330">
    <property type="component" value="Plasmid pRLG203"/>
</dbReference>
<dbReference type="Pfam" id="PF00135">
    <property type="entry name" value="COesterase"/>
    <property type="match status" value="1"/>
</dbReference>
<dbReference type="EC" id="3.1.1.-" evidence="4"/>
<dbReference type="Gene3D" id="3.40.50.1820">
    <property type="entry name" value="alpha/beta hydrolase"/>
    <property type="match status" value="1"/>
</dbReference>
<name>A0ABF7QZS7_RHILW</name>
<feature type="domain" description="Carboxylesterase type B" evidence="5">
    <location>
        <begin position="2"/>
        <end position="490"/>
    </location>
</feature>
<proteinExistence type="inferred from homology"/>
<evidence type="ECO:0000256" key="3">
    <source>
        <dbReference type="PIRSR" id="PIRSR600997-1"/>
    </source>
</evidence>
<evidence type="ECO:0000313" key="6">
    <source>
        <dbReference type="EMBL" id="ACI59715.1"/>
    </source>
</evidence>
<evidence type="ECO:0000256" key="1">
    <source>
        <dbReference type="ARBA" id="ARBA00005964"/>
    </source>
</evidence>
<dbReference type="GO" id="GO:0016787">
    <property type="term" value="F:hydrolase activity"/>
    <property type="evidence" value="ECO:0007669"/>
    <property type="project" value="UniProtKB-KW"/>
</dbReference>
<dbReference type="InterPro" id="IPR019826">
    <property type="entry name" value="Carboxylesterase_B_AS"/>
</dbReference>
<evidence type="ECO:0000259" key="5">
    <source>
        <dbReference type="Pfam" id="PF00135"/>
    </source>
</evidence>
<organism evidence="6 7">
    <name type="scientific">Rhizobium leguminosarum bv. trifolii (strain WSM2304)</name>
    <dbReference type="NCBI Taxonomy" id="395492"/>
    <lineage>
        <taxon>Bacteria</taxon>
        <taxon>Pseudomonadati</taxon>
        <taxon>Pseudomonadota</taxon>
        <taxon>Alphaproteobacteria</taxon>
        <taxon>Hyphomicrobiales</taxon>
        <taxon>Rhizobiaceae</taxon>
        <taxon>Rhizobium/Agrobacterium group</taxon>
        <taxon>Rhizobium</taxon>
    </lineage>
</organism>
<feature type="active site" description="Acyl-ester intermediate" evidence="3">
    <location>
        <position position="188"/>
    </location>
</feature>
<dbReference type="PROSITE" id="PS00122">
    <property type="entry name" value="CARBOXYLESTERASE_B_1"/>
    <property type="match status" value="1"/>
</dbReference>
<reference evidence="6 7" key="1">
    <citation type="journal article" date="2010" name="Stand. Genomic Sci.">
        <title>Complete genome sequence of Rhizobium leguminosarum bv trifolii strain WSM2304, an effective microsymbiont of the South American clover Trifolium polymorphum.</title>
        <authorList>
            <person name="Reeve W."/>
            <person name="O'Hara G."/>
            <person name="Chain P."/>
            <person name="Ardley J."/>
            <person name="Brau L."/>
            <person name="Nandesena K."/>
            <person name="Tiwari R."/>
            <person name="Malfatti S."/>
            <person name="Kiss H."/>
            <person name="Lapidus A."/>
            <person name="Copeland A."/>
            <person name="Nolan M."/>
            <person name="Land M."/>
            <person name="Ivanova N."/>
            <person name="Mavromatis K."/>
            <person name="Markowitz V."/>
            <person name="Kyrpides N."/>
            <person name="Melino V."/>
            <person name="Denton M."/>
            <person name="Yates R."/>
            <person name="Howieson J."/>
        </authorList>
    </citation>
    <scope>NUCLEOTIDE SEQUENCE [LARGE SCALE GENOMIC DNA]</scope>
    <source>
        <strain evidence="6 7">WSM2304</strain>
    </source>
</reference>
<feature type="active site" description="Charge relay system" evidence="3">
    <location>
        <position position="410"/>
    </location>
</feature>
<dbReference type="SUPFAM" id="SSF53474">
    <property type="entry name" value="alpha/beta-Hydrolases"/>
    <property type="match status" value="1"/>
</dbReference>
<dbReference type="KEGG" id="rlt:Rleg2_6351"/>
<dbReference type="AlphaFoldDB" id="A0ABF7QZS7"/>
<dbReference type="InterPro" id="IPR002018">
    <property type="entry name" value="CarbesteraseB"/>
</dbReference>
<protein>
    <recommendedName>
        <fullName evidence="4">Carboxylic ester hydrolase</fullName>
        <ecNumber evidence="4">3.1.1.-</ecNumber>
    </recommendedName>
</protein>
<dbReference type="EMBL" id="CP001195">
    <property type="protein sequence ID" value="ACI59715.1"/>
    <property type="molecule type" value="Genomic_DNA"/>
</dbReference>
<dbReference type="InterPro" id="IPR029058">
    <property type="entry name" value="AB_hydrolase_fold"/>
</dbReference>
<dbReference type="InterPro" id="IPR050309">
    <property type="entry name" value="Type-B_Carboxylest/Lipase"/>
</dbReference>
<sequence length="506" mass="54543">MVETANGKLRGTISGGVASFKGISYGQSTGGRNRFLPPKPVEPWAGVREAIELGHPCVQTNEDFAVWLDPMPESEDCLALNVWAPEHAGPNSKLPVMVWLHGGGYVFGSGGAPLYDCSILADTGNVVAVSINHRLQAFGFTDLSAVGDDYAFSGNAALLDIVAALQWVRANIEAFGGDPNNVTLFGQSGGGAKIATLMGMPVAADLFHRAIVQSGSVFRYRGRAEAEAMTNRMFSVLGIARNDISALQSVSSDVLLRCGNQIMSEASGTGHPALKYAPVVDGEILPEEPWRAGAPDLAKHIPLLLGCNLDETIIYQSGETQDDAAIAKAVVSATTVYTPDEKRAAELIPVYRRALPELSGVELVVRISTDLGFWKGAVHHAEMQSKAGASVYMYRCDWKTPCFDGLWAPHSVELPFIMGHKTYGSAWDGKDTEAARDAADPNNLRFGLGDRMLAAWVNFARTGNPSLPDLNWPKYSVKARSTMIFDTRTRVVDDPEKDFRLLVSSI</sequence>
<evidence type="ECO:0000256" key="4">
    <source>
        <dbReference type="RuleBase" id="RU361235"/>
    </source>
</evidence>
<comment type="similarity">
    <text evidence="1 4">Belongs to the type-B carboxylesterase/lipase family.</text>
</comment>
<gene>
    <name evidence="6" type="ordered locus">Rleg2_6351</name>
</gene>
<keyword evidence="2 4" id="KW-0378">Hydrolase</keyword>
<accession>A0ABF7QZS7</accession>
<evidence type="ECO:0000313" key="7">
    <source>
        <dbReference type="Proteomes" id="UP000008330"/>
    </source>
</evidence>
<dbReference type="InterPro" id="IPR000997">
    <property type="entry name" value="Cholinesterase"/>
</dbReference>
<feature type="active site" description="Charge relay system" evidence="3">
    <location>
        <position position="311"/>
    </location>
</feature>
<geneLocation type="plasmid" evidence="6 7">
    <name>pRLG203</name>
</geneLocation>
<keyword evidence="7" id="KW-1185">Reference proteome</keyword>
<keyword evidence="6" id="KW-0614">Plasmid</keyword>
<evidence type="ECO:0000256" key="2">
    <source>
        <dbReference type="ARBA" id="ARBA00022801"/>
    </source>
</evidence>
<dbReference type="PANTHER" id="PTHR11559">
    <property type="entry name" value="CARBOXYLESTERASE"/>
    <property type="match status" value="1"/>
</dbReference>
<dbReference type="PRINTS" id="PR00878">
    <property type="entry name" value="CHOLNESTRASE"/>
</dbReference>